<evidence type="ECO:0000256" key="1">
    <source>
        <dbReference type="ARBA" id="ARBA00023015"/>
    </source>
</evidence>
<sequence length="490" mass="55690">MELTISIITDNSSMDMKRNNFPRKRKQMPLTIRKNWDTESDSDDEMISKHNNSFRVSEASNESKIFSLLQQREKMLKLQTSSMIPNQQEGKLGGGIHVIHLLLLAAKAVNNVQQKGIGLAVRTLIDLFQSVSLKGDSIQRVAAYFADALVARLLTVESPFFDTIMKSPTAEEELFAFTELYKVSPFYQFAHFTANQAILEAFEDHNHLTLHVIDFDICYGFQWPSLIQSLSERSSPTNRVSLKITGFGRSLEELQVIEARLSSFAKGFRNLVFEFRGMLSQGCNNENNLEFLRLRRKKNETLAINIIFNPNMVRGSTRFINSMSSETLRVIHSLDPSIVTMVEKEGSSGRNGYQNFLGTLMESLHYYAAMFDSLDDCLPYGSIKRLSIEKNHLGKEIKDVIINCGDSDNKSETWKSRMERHGFEGIKLSSKCLIQAKLLLKLRSHGSPVYFGRENGGFRVFEKDDGKGISLGWQHRRLITISAWKVVNSV</sequence>
<feature type="region of interest" description="SAW" evidence="3">
    <location>
        <begin position="402"/>
        <end position="485"/>
    </location>
</feature>
<comment type="caution">
    <text evidence="3">Lacks conserved residue(s) required for the propagation of feature annotation.</text>
</comment>
<name>A0AAV3NHZ6_LITER</name>
<accession>A0AAV3NHZ6</accession>
<organism evidence="4 5">
    <name type="scientific">Lithospermum erythrorhizon</name>
    <name type="common">Purple gromwell</name>
    <name type="synonym">Lithospermum officinale var. erythrorhizon</name>
    <dbReference type="NCBI Taxonomy" id="34254"/>
    <lineage>
        <taxon>Eukaryota</taxon>
        <taxon>Viridiplantae</taxon>
        <taxon>Streptophyta</taxon>
        <taxon>Embryophyta</taxon>
        <taxon>Tracheophyta</taxon>
        <taxon>Spermatophyta</taxon>
        <taxon>Magnoliopsida</taxon>
        <taxon>eudicotyledons</taxon>
        <taxon>Gunneridae</taxon>
        <taxon>Pentapetalae</taxon>
        <taxon>asterids</taxon>
        <taxon>lamiids</taxon>
        <taxon>Boraginales</taxon>
        <taxon>Boraginaceae</taxon>
        <taxon>Boraginoideae</taxon>
        <taxon>Lithospermeae</taxon>
        <taxon>Lithospermum</taxon>
    </lineage>
</organism>
<dbReference type="PROSITE" id="PS50985">
    <property type="entry name" value="GRAS"/>
    <property type="match status" value="1"/>
</dbReference>
<dbReference type="AlphaFoldDB" id="A0AAV3NHZ6"/>
<reference evidence="4 5" key="1">
    <citation type="submission" date="2024-01" db="EMBL/GenBank/DDBJ databases">
        <title>The complete chloroplast genome sequence of Lithospermum erythrorhizon: insights into the phylogenetic relationship among Boraginaceae species and the maternal lineages of purple gromwells.</title>
        <authorList>
            <person name="Okada T."/>
            <person name="Watanabe K."/>
        </authorList>
    </citation>
    <scope>NUCLEOTIDE SEQUENCE [LARGE SCALE GENOMIC DNA]</scope>
</reference>
<feature type="short sequence motif" description="VHIID" evidence="3">
    <location>
        <begin position="210"/>
        <end position="214"/>
    </location>
</feature>
<keyword evidence="2" id="KW-0804">Transcription</keyword>
<evidence type="ECO:0000256" key="2">
    <source>
        <dbReference type="ARBA" id="ARBA00023163"/>
    </source>
</evidence>
<evidence type="ECO:0000313" key="5">
    <source>
        <dbReference type="Proteomes" id="UP001454036"/>
    </source>
</evidence>
<dbReference type="EMBL" id="BAABME010029918">
    <property type="protein sequence ID" value="GAA0138784.1"/>
    <property type="molecule type" value="Genomic_DNA"/>
</dbReference>
<evidence type="ECO:0000313" key="4">
    <source>
        <dbReference type="EMBL" id="GAA0138784.1"/>
    </source>
</evidence>
<dbReference type="InterPro" id="IPR005202">
    <property type="entry name" value="TF_GRAS"/>
</dbReference>
<dbReference type="PANTHER" id="PTHR31636">
    <property type="entry name" value="OSJNBA0084A10.13 PROTEIN-RELATED"/>
    <property type="match status" value="1"/>
</dbReference>
<keyword evidence="5" id="KW-1185">Reference proteome</keyword>
<comment type="caution">
    <text evidence="4">The sequence shown here is derived from an EMBL/GenBank/DDBJ whole genome shotgun (WGS) entry which is preliminary data.</text>
</comment>
<dbReference type="Proteomes" id="UP001454036">
    <property type="component" value="Unassembled WGS sequence"/>
</dbReference>
<comment type="similarity">
    <text evidence="3">Belongs to the GRAS family.</text>
</comment>
<gene>
    <name evidence="4" type="ORF">LIER_42551</name>
</gene>
<evidence type="ECO:0000256" key="3">
    <source>
        <dbReference type="PROSITE-ProRule" id="PRU01191"/>
    </source>
</evidence>
<proteinExistence type="inferred from homology"/>
<keyword evidence="1" id="KW-0805">Transcription regulation</keyword>
<dbReference type="Pfam" id="PF03514">
    <property type="entry name" value="GRAS"/>
    <property type="match status" value="1"/>
</dbReference>
<protein>
    <submittedName>
        <fullName evidence="4">Uncharacterized protein</fullName>
    </submittedName>
</protein>